<proteinExistence type="predicted"/>
<dbReference type="EMBL" id="LNXU01000017">
    <property type="protein sequence ID" value="KTC73973.1"/>
    <property type="molecule type" value="Genomic_DNA"/>
</dbReference>
<evidence type="ECO:0000313" key="2">
    <source>
        <dbReference type="Proteomes" id="UP000054695"/>
    </source>
</evidence>
<gene>
    <name evidence="1" type="ORF">Lboz_1413</name>
</gene>
<dbReference type="AlphaFoldDB" id="A0A0W0RSD8"/>
<sequence length="64" mass="7556">MALPFKKGKAKEVIIYNNVIGPKHFASSLDGMELVMNWVLEHLIHTHHTYSYDIHGRILELRWR</sequence>
<keyword evidence="2" id="KW-1185">Reference proteome</keyword>
<name>A0A0W0RSD8_LEGBO</name>
<organism evidence="1 2">
    <name type="scientific">Legionella bozemanae</name>
    <name type="common">Fluoribacter bozemanae</name>
    <dbReference type="NCBI Taxonomy" id="447"/>
    <lineage>
        <taxon>Bacteria</taxon>
        <taxon>Pseudomonadati</taxon>
        <taxon>Pseudomonadota</taxon>
        <taxon>Gammaproteobacteria</taxon>
        <taxon>Legionellales</taxon>
        <taxon>Legionellaceae</taxon>
        <taxon>Legionella</taxon>
    </lineage>
</organism>
<evidence type="ECO:0000313" key="1">
    <source>
        <dbReference type="EMBL" id="KTC73973.1"/>
    </source>
</evidence>
<accession>A0A0W0RSD8</accession>
<comment type="caution">
    <text evidence="1">The sequence shown here is derived from an EMBL/GenBank/DDBJ whole genome shotgun (WGS) entry which is preliminary data.</text>
</comment>
<dbReference type="PATRIC" id="fig|447.4.peg.1513"/>
<protein>
    <submittedName>
        <fullName evidence="1">Uncharacterized protein</fullName>
    </submittedName>
</protein>
<reference evidence="1 2" key="1">
    <citation type="submission" date="2015-11" db="EMBL/GenBank/DDBJ databases">
        <title>Genomic analysis of 38 Legionella species identifies large and diverse effector repertoires.</title>
        <authorList>
            <person name="Burstein D."/>
            <person name="Amaro F."/>
            <person name="Zusman T."/>
            <person name="Lifshitz Z."/>
            <person name="Cohen O."/>
            <person name="Gilbert J.A."/>
            <person name="Pupko T."/>
            <person name="Shuman H.A."/>
            <person name="Segal G."/>
        </authorList>
    </citation>
    <scope>NUCLEOTIDE SEQUENCE [LARGE SCALE GENOMIC DNA]</scope>
    <source>
        <strain evidence="1 2">WIGA</strain>
    </source>
</reference>
<dbReference type="Proteomes" id="UP000054695">
    <property type="component" value="Unassembled WGS sequence"/>
</dbReference>